<dbReference type="PRINTS" id="PR00420">
    <property type="entry name" value="RNGMNOXGNASE"/>
</dbReference>
<dbReference type="InterPro" id="IPR050493">
    <property type="entry name" value="FAD-dep_Monooxygenase_BioMet"/>
</dbReference>
<evidence type="ECO:0000313" key="6">
    <source>
        <dbReference type="Proteomes" id="UP000240542"/>
    </source>
</evidence>
<keyword evidence="2" id="KW-0503">Monooxygenase</keyword>
<dbReference type="Pfam" id="PF01494">
    <property type="entry name" value="FAD_binding_3"/>
    <property type="match status" value="1"/>
</dbReference>
<dbReference type="OrthoDB" id="9782160at2"/>
<accession>A0A2P8CSX4</accession>
<dbReference type="PANTHER" id="PTHR13789:SF309">
    <property type="entry name" value="PUTATIVE (AFU_ORTHOLOGUE AFUA_6G14510)-RELATED"/>
    <property type="match status" value="1"/>
</dbReference>
<evidence type="ECO:0000259" key="4">
    <source>
        <dbReference type="Pfam" id="PF01494"/>
    </source>
</evidence>
<reference evidence="5 6" key="1">
    <citation type="submission" date="2018-03" db="EMBL/GenBank/DDBJ databases">
        <title>Genomic Encyclopedia of Archaeal and Bacterial Type Strains, Phase II (KMG-II): from individual species to whole genera.</title>
        <authorList>
            <person name="Goeker M."/>
        </authorList>
    </citation>
    <scope>NUCLEOTIDE SEQUENCE [LARGE SCALE GENOMIC DNA]</scope>
    <source>
        <strain evidence="5 6">DSM 45312</strain>
    </source>
</reference>
<dbReference type="Gene3D" id="3.50.50.60">
    <property type="entry name" value="FAD/NAD(P)-binding domain"/>
    <property type="match status" value="1"/>
</dbReference>
<dbReference type="PANTHER" id="PTHR13789">
    <property type="entry name" value="MONOOXYGENASE"/>
    <property type="match status" value="1"/>
</dbReference>
<dbReference type="RefSeq" id="WP_106586478.1">
    <property type="nucleotide sequence ID" value="NZ_PYGA01000030.1"/>
</dbReference>
<comment type="caution">
    <text evidence="5">The sequence shown here is derived from an EMBL/GenBank/DDBJ whole genome shotgun (WGS) entry which is preliminary data.</text>
</comment>
<sequence length="383" mass="39500">MVDVLVVGGGIAGTAAALALRKAGADVAVHEAHPDSGDDIGAFLTLAGNGMTALAQFGADAEVARHGFALTAMRVSDAGGAELATSPLGHPGDPLSRYRCLRRAALCRALRTEARRQGIPVHQGRRLSTAVERADGVTAAFADGSTATADLLVGADGLGSAVRPLIDPATVPRRYAGQNVFYGYATRADPPHEPERIEMIRGSGSSFGYAVSPEGETSWFARLPGPELSAAAIGGAAPGHWRRHLLEALAADATPAAAIVAATDGPAMVTNAYDLPVGGVWHTRRMVVIGDAAHAASPATGQGASMALEDAVVLAKALRDADGTAAALAAYDRRRRDLVEGNTRRSAQLTRSPAGRPPPDRPSTTGDRPPDRHIAWDEPLPLG</sequence>
<dbReference type="EMBL" id="PYGA01000030">
    <property type="protein sequence ID" value="PSK88075.1"/>
    <property type="molecule type" value="Genomic_DNA"/>
</dbReference>
<protein>
    <submittedName>
        <fullName evidence="5">2-polyprenyl-6-methoxyphenol hydroxylase-like FAD-dependent oxidoreductase</fullName>
    </submittedName>
</protein>
<dbReference type="Proteomes" id="UP000240542">
    <property type="component" value="Unassembled WGS sequence"/>
</dbReference>
<dbReference type="InterPro" id="IPR036188">
    <property type="entry name" value="FAD/NAD-bd_sf"/>
</dbReference>
<dbReference type="SUPFAM" id="SSF51905">
    <property type="entry name" value="FAD/NAD(P)-binding domain"/>
    <property type="match status" value="1"/>
</dbReference>
<feature type="region of interest" description="Disordered" evidence="3">
    <location>
        <begin position="337"/>
        <end position="383"/>
    </location>
</feature>
<dbReference type="GO" id="GO:0004497">
    <property type="term" value="F:monooxygenase activity"/>
    <property type="evidence" value="ECO:0007669"/>
    <property type="project" value="UniProtKB-KW"/>
</dbReference>
<keyword evidence="1" id="KW-0560">Oxidoreductase</keyword>
<dbReference type="AlphaFoldDB" id="A0A2P8CSX4"/>
<proteinExistence type="predicted"/>
<dbReference type="InterPro" id="IPR002938">
    <property type="entry name" value="FAD-bd"/>
</dbReference>
<name>A0A2P8CSX4_9ACTN</name>
<evidence type="ECO:0000313" key="5">
    <source>
        <dbReference type="EMBL" id="PSK88075.1"/>
    </source>
</evidence>
<dbReference type="GO" id="GO:0071949">
    <property type="term" value="F:FAD binding"/>
    <property type="evidence" value="ECO:0007669"/>
    <property type="project" value="InterPro"/>
</dbReference>
<gene>
    <name evidence="5" type="ORF">CLV63_13037</name>
</gene>
<evidence type="ECO:0000256" key="3">
    <source>
        <dbReference type="SAM" id="MobiDB-lite"/>
    </source>
</evidence>
<keyword evidence="6" id="KW-1185">Reference proteome</keyword>
<feature type="domain" description="FAD-binding" evidence="4">
    <location>
        <begin position="2"/>
        <end position="345"/>
    </location>
</feature>
<evidence type="ECO:0000256" key="1">
    <source>
        <dbReference type="ARBA" id="ARBA00023002"/>
    </source>
</evidence>
<evidence type="ECO:0000256" key="2">
    <source>
        <dbReference type="ARBA" id="ARBA00023033"/>
    </source>
</evidence>
<organism evidence="5 6">
    <name type="scientific">Murinocardiopsis flavida</name>
    <dbReference type="NCBI Taxonomy" id="645275"/>
    <lineage>
        <taxon>Bacteria</taxon>
        <taxon>Bacillati</taxon>
        <taxon>Actinomycetota</taxon>
        <taxon>Actinomycetes</taxon>
        <taxon>Streptosporangiales</taxon>
        <taxon>Nocardiopsidaceae</taxon>
        <taxon>Murinocardiopsis</taxon>
    </lineage>
</organism>